<dbReference type="KEGG" id="hdh:G5B40_12255"/>
<protein>
    <submittedName>
        <fullName evidence="2">Tandem-95 repeat protein</fullName>
    </submittedName>
</protein>
<dbReference type="Pfam" id="PF07081">
    <property type="entry name" value="DUF1349"/>
    <property type="match status" value="4"/>
</dbReference>
<evidence type="ECO:0000259" key="1">
    <source>
        <dbReference type="Pfam" id="PF17892"/>
    </source>
</evidence>
<evidence type="ECO:0000313" key="2">
    <source>
        <dbReference type="EMBL" id="QIE56165.1"/>
    </source>
</evidence>
<dbReference type="SUPFAM" id="SSF49899">
    <property type="entry name" value="Concanavalin A-like lectins/glucanases"/>
    <property type="match status" value="4"/>
</dbReference>
<dbReference type="InterPro" id="IPR009784">
    <property type="entry name" value="DUF1349"/>
</dbReference>
<evidence type="ECO:0000313" key="3">
    <source>
        <dbReference type="Proteomes" id="UP000503336"/>
    </source>
</evidence>
<name>A0A7L5BWA9_9RHOB</name>
<dbReference type="Gene3D" id="2.60.40.3440">
    <property type="match status" value="4"/>
</dbReference>
<dbReference type="RefSeq" id="WP_165099033.1">
    <property type="nucleotide sequence ID" value="NZ_CP049056.1"/>
</dbReference>
<proteinExistence type="predicted"/>
<dbReference type="InterPro" id="IPR013320">
    <property type="entry name" value="ConA-like_dom_sf"/>
</dbReference>
<feature type="domain" description="Cadherin-like" evidence="1">
    <location>
        <begin position="510"/>
        <end position="604"/>
    </location>
</feature>
<dbReference type="Pfam" id="PF17892">
    <property type="entry name" value="Cadherin_5"/>
    <property type="match status" value="4"/>
</dbReference>
<gene>
    <name evidence="2" type="ORF">G5B40_12255</name>
</gene>
<feature type="domain" description="Cadherin-like" evidence="1">
    <location>
        <begin position="815"/>
        <end position="909"/>
    </location>
</feature>
<feature type="domain" description="Cadherin-like" evidence="1">
    <location>
        <begin position="205"/>
        <end position="299"/>
    </location>
</feature>
<dbReference type="Gene3D" id="2.60.120.200">
    <property type="match status" value="4"/>
</dbReference>
<sequence>MWASDDFSDGLNAAWRIEGPSGISSGVGTSATDGYLELVTPDGNYDAWRVNNSARALQDIADEDFEVEVRFLSTPTERFQIQGVLVEQDADNWLRFDIHSDGTNLRVFAGVTVNGSTSARVNATVPAGSSEYLQVARTGDVWTFRYSTDGENWTTAVSFEQALTATAAGVFAGNVLDATGFVAQVDYVEFSSDPLASEDGTITPVNQAPAAADDAAGTLVDTDLVLDMAADLLGNDGDPDGDPISVTELGAPAHGVLTDNGDGTLTYSPDAGYEGPDSFTYTISDGDLTDTATVNLTVAAQPSAPSAASDDFSDGLNAAWRIEGPSGISSGVGTSATDGYLELVTPDGNYDAWRVNNSARALQDIADEDFEVEVRFLSTPTERFQIQGVLVEQDADNWLRFDIHSDGTNLRVFAGVTVNGSTSARVNATVPAGSSEYLQVARTGDVWTFRYSTDGENWTTAVSFEQALTATAAGVFAGNVLDATGFVAQVDYVEFSSDPLASEDGTITPVNQAPAAADDAAGTLVDTDLVLDMAADLLGNDGDPDGDPISVTELGAPAHGVLTDNGDGTLTYSPDAGYEGPDSFTYTISDGDLTDTATVNLTVAAQPSAPSAASDDFSDGLNAAWRIEGPSGISSGVGTSATDGYLELVTPDGNYDAWRVNNSARALQDIADEDFEVEVRFLSTPTERFQIQGVLVEQDADNWLRFDIHSDGTNLRVFAGVTVNGSTSARVNATVPAGSSEYLQVARTGDVWTFRYSTDGENWTTAVSFEQALTATAAGVFAGNVLDATGFVAQVDYVEFSSDPLASEDGTITPVNQAPAAADDAAGTLVDTDLVLDMAADLLGNDGDPDGDPISVTELGAPAHGVLTDNGDGTLTYSPDAGYEGPDSFTYTISDGDLTDTATVNLTVAAQPSAPSAASDDFSDGLNAAWRIEGPSGISSGVGTSATDGYLELVTPDGNYDAWRVNNSARALQDIADEDFEVEVRFLSTPTERFQIQGVLVEQDADNWLRFDIHSDGTNLRVFAGVTVNGSTSARVNATVPAGSSEYLQVARTGDVWTFRYSTDGENWTTAVSFEQALTATAAGVFAGNVLDATGFVAQVDYVEFSSDPLASEDGTITPVNQAPAAADDAAGTLVDTDLVLDMAADLLGNDGDPDGDPISVTELGAPAHGVLTDNGDGTLTYSPDAGYEGPDSFTYTISDGDLTDTATVSIAVGPEIDVWHGATQEFGHLGVPQKWINILGDVYIEGLVSLSYTLNGGAERTLSVGPDNARLLNAGDFNIDIAYDELDPTAQDDVVSIVARYDGGSVVTQDVTVQYEAGAHWSPDYSIDWSTVADIRDVAQVVDGQWELTGDGLRIADPGYDRLVVMGDDSWDFFEVQVSVTPHELDAVGGGFGFVPWWNGHTDDPVAGWQPKTGWEPSTLLIYNGHSWTPHFEIYNNIGSTNYALAEDVKFNFTIRVEQSGAIDRTYKMKVWEDGAEEPTGWLMDETVAFDAPATGSFGLLAHLTDVTFHDITITEIEGGDVMKGGEGNDVLSAVDVSDPLPGAGELDVFLGDGGDDVFVLADGGAVFYDDGDAATNGLEDYAYIWDFSTGDTIRLAGAAQNYTLTEDEAGLPSGTAIWLAGGQGEADELIAVVKDTYNLDLNADAFQFTEGLWA</sequence>
<dbReference type="Gene3D" id="2.60.120.560">
    <property type="entry name" value="Exo-inulinase, domain 1"/>
    <property type="match status" value="1"/>
</dbReference>
<dbReference type="NCBIfam" id="NF012211">
    <property type="entry name" value="tand_rpt_95"/>
    <property type="match status" value="4"/>
</dbReference>
<accession>A0A7L5BWA9</accession>
<reference evidence="2 3" key="1">
    <citation type="submission" date="2020-02" db="EMBL/GenBank/DDBJ databases">
        <title>complete genome sequence of Rhodobacteraceae bacterium.</title>
        <authorList>
            <person name="Park J."/>
            <person name="Kim Y.-S."/>
            <person name="Kim K.-H."/>
        </authorList>
    </citation>
    <scope>NUCLEOTIDE SEQUENCE [LARGE SCALE GENOMIC DNA]</scope>
    <source>
        <strain evidence="2 3">RR4-56</strain>
    </source>
</reference>
<dbReference type="InterPro" id="IPR041690">
    <property type="entry name" value="Cadherin_5"/>
</dbReference>
<feature type="domain" description="Cadherin-like" evidence="1">
    <location>
        <begin position="1120"/>
        <end position="1213"/>
    </location>
</feature>
<dbReference type="Proteomes" id="UP000503336">
    <property type="component" value="Chromosome"/>
</dbReference>
<organism evidence="2 3">
    <name type="scientific">Pikeienuella piscinae</name>
    <dbReference type="NCBI Taxonomy" id="2748098"/>
    <lineage>
        <taxon>Bacteria</taxon>
        <taxon>Pseudomonadati</taxon>
        <taxon>Pseudomonadota</taxon>
        <taxon>Alphaproteobacteria</taxon>
        <taxon>Rhodobacterales</taxon>
        <taxon>Paracoccaceae</taxon>
        <taxon>Pikeienuella</taxon>
    </lineage>
</organism>
<keyword evidence="3" id="KW-1185">Reference proteome</keyword>
<dbReference type="EMBL" id="CP049056">
    <property type="protein sequence ID" value="QIE56165.1"/>
    <property type="molecule type" value="Genomic_DNA"/>
</dbReference>